<gene>
    <name evidence="3" type="ORF">Micbo1qcDRAFT_179524</name>
</gene>
<feature type="transmembrane region" description="Helical" evidence="2">
    <location>
        <begin position="112"/>
        <end position="134"/>
    </location>
</feature>
<proteinExistence type="predicted"/>
<name>A0A136IPP2_9PEZI</name>
<evidence type="ECO:0000313" key="4">
    <source>
        <dbReference type="Proteomes" id="UP000070501"/>
    </source>
</evidence>
<dbReference type="Proteomes" id="UP000070501">
    <property type="component" value="Unassembled WGS sequence"/>
</dbReference>
<keyword evidence="2" id="KW-0812">Transmembrane</keyword>
<organism evidence="3 4">
    <name type="scientific">Microdochium bolleyi</name>
    <dbReference type="NCBI Taxonomy" id="196109"/>
    <lineage>
        <taxon>Eukaryota</taxon>
        <taxon>Fungi</taxon>
        <taxon>Dikarya</taxon>
        <taxon>Ascomycota</taxon>
        <taxon>Pezizomycotina</taxon>
        <taxon>Sordariomycetes</taxon>
        <taxon>Xylariomycetidae</taxon>
        <taxon>Xylariales</taxon>
        <taxon>Microdochiaceae</taxon>
        <taxon>Microdochium</taxon>
    </lineage>
</organism>
<sequence>MTLPSTIIFPRRLFSVIVQEQTRHSIQPSQDMRFPVGLQPEGRVSFVADFISSATTAAAAAVTQPQTMGPTATVAVTELALWDNSTTANAAAAPTPSCVPAHAFDLSCEPEAGGYIAILLLGAMLAFMIGLVIVDAGVKLGWIEPKPELEDVRYDGGPNPVREQAAADAEKLKKMAEEAVEQPPQIAPPVLSSL</sequence>
<evidence type="ECO:0000313" key="3">
    <source>
        <dbReference type="EMBL" id="KXJ86895.1"/>
    </source>
</evidence>
<feature type="region of interest" description="Disordered" evidence="1">
    <location>
        <begin position="154"/>
        <end position="194"/>
    </location>
</feature>
<reference evidence="4" key="1">
    <citation type="submission" date="2016-02" db="EMBL/GenBank/DDBJ databases">
        <title>Draft genome sequence of Microdochium bolleyi, a fungal endophyte of beachgrass.</title>
        <authorList>
            <consortium name="DOE Joint Genome Institute"/>
            <person name="David A.S."/>
            <person name="May G."/>
            <person name="Haridas S."/>
            <person name="Lim J."/>
            <person name="Wang M."/>
            <person name="Labutti K."/>
            <person name="Lipzen A."/>
            <person name="Barry K."/>
            <person name="Grigoriev I.V."/>
        </authorList>
    </citation>
    <scope>NUCLEOTIDE SEQUENCE [LARGE SCALE GENOMIC DNA]</scope>
    <source>
        <strain evidence="4">J235TASD1</strain>
    </source>
</reference>
<evidence type="ECO:0000256" key="1">
    <source>
        <dbReference type="SAM" id="MobiDB-lite"/>
    </source>
</evidence>
<accession>A0A136IPP2</accession>
<keyword evidence="2" id="KW-1133">Transmembrane helix</keyword>
<dbReference type="AlphaFoldDB" id="A0A136IPP2"/>
<feature type="compositionally biased region" description="Basic and acidic residues" evidence="1">
    <location>
        <begin position="168"/>
        <end position="177"/>
    </location>
</feature>
<evidence type="ECO:0000256" key="2">
    <source>
        <dbReference type="SAM" id="Phobius"/>
    </source>
</evidence>
<dbReference type="InParanoid" id="A0A136IPP2"/>
<dbReference type="EMBL" id="KQ964265">
    <property type="protein sequence ID" value="KXJ86895.1"/>
    <property type="molecule type" value="Genomic_DNA"/>
</dbReference>
<protein>
    <submittedName>
        <fullName evidence="3">Uncharacterized protein</fullName>
    </submittedName>
</protein>
<keyword evidence="4" id="KW-1185">Reference proteome</keyword>
<keyword evidence="2" id="KW-0472">Membrane</keyword>